<sequence>MMGSGEQGVSICFTTLRGLALQVGGSQRDHLAHRPRGRSGFRPLGQKFVLRMPQILLSGLCRQRGRLLAEAELGGIGPLAMQALYGDDHAVRARMAADPPAGLSELSPDPSPLSGDTLLPDAQGLLPALR</sequence>
<evidence type="ECO:0000313" key="2">
    <source>
        <dbReference type="EMBL" id="ABM79819.1"/>
    </source>
</evidence>
<feature type="compositionally biased region" description="Low complexity" evidence="1">
    <location>
        <begin position="103"/>
        <end position="121"/>
    </location>
</feature>
<dbReference type="EMBL" id="EF151283">
    <property type="protein sequence ID" value="ABM79819.1"/>
    <property type="molecule type" value="Genomic_DNA"/>
</dbReference>
<organism evidence="2">
    <name type="scientific">Sphingobium yanoikuyae</name>
    <name type="common">Sphingomonas yanoikuyae</name>
    <dbReference type="NCBI Taxonomy" id="13690"/>
    <lineage>
        <taxon>Bacteria</taxon>
        <taxon>Pseudomonadati</taxon>
        <taxon>Pseudomonadota</taxon>
        <taxon>Alphaproteobacteria</taxon>
        <taxon>Sphingomonadales</taxon>
        <taxon>Sphingomonadaceae</taxon>
        <taxon>Sphingobium</taxon>
    </lineage>
</organism>
<dbReference type="AlphaFoldDB" id="A2TC67"/>
<reference evidence="2" key="1">
    <citation type="submission" date="2006-11" db="EMBL/GenBank/DDBJ databases">
        <authorList>
            <person name="Ni Chadhain S.M."/>
            <person name="Kim E."/>
            <person name="Zylstra G.J."/>
        </authorList>
    </citation>
    <scope>NUCLEOTIDE SEQUENCE</scope>
    <source>
        <strain evidence="2">B1</strain>
    </source>
</reference>
<proteinExistence type="predicted"/>
<evidence type="ECO:0000256" key="1">
    <source>
        <dbReference type="SAM" id="MobiDB-lite"/>
    </source>
</evidence>
<accession>A2TC67</accession>
<feature type="region of interest" description="Disordered" evidence="1">
    <location>
        <begin position="96"/>
        <end position="130"/>
    </location>
</feature>
<gene>
    <name evidence="2" type="primary">orf42</name>
</gene>
<reference evidence="2" key="2">
    <citation type="journal article" date="2007" name="J. Ind. Microbiol. Biotechnol.">
        <title>Identification, cloning, and characterization of a multicomponent biphenyl dioxygenase from Sphingobium yanoikuyae B1.</title>
        <authorList>
            <person name="Chadhain S.M."/>
            <person name="Moritz E.M."/>
            <person name="Kim E."/>
            <person name="Zylstra G.J."/>
        </authorList>
    </citation>
    <scope>NUCLEOTIDE SEQUENCE</scope>
    <source>
        <strain evidence="2">B1</strain>
    </source>
</reference>
<name>A2TC67_SPHYA</name>
<protein>
    <submittedName>
        <fullName evidence="2">Uncharacterized protein orf42</fullName>
    </submittedName>
</protein>